<protein>
    <submittedName>
        <fullName evidence="1">Uncharacterized protein</fullName>
    </submittedName>
</protein>
<organism evidence="1 2">
    <name type="scientific">Vararia minispora EC-137</name>
    <dbReference type="NCBI Taxonomy" id="1314806"/>
    <lineage>
        <taxon>Eukaryota</taxon>
        <taxon>Fungi</taxon>
        <taxon>Dikarya</taxon>
        <taxon>Basidiomycota</taxon>
        <taxon>Agaricomycotina</taxon>
        <taxon>Agaricomycetes</taxon>
        <taxon>Russulales</taxon>
        <taxon>Lachnocladiaceae</taxon>
        <taxon>Vararia</taxon>
    </lineage>
</organism>
<reference evidence="1" key="1">
    <citation type="submission" date="2021-02" db="EMBL/GenBank/DDBJ databases">
        <authorList>
            <consortium name="DOE Joint Genome Institute"/>
            <person name="Ahrendt S."/>
            <person name="Looney B.P."/>
            <person name="Miyauchi S."/>
            <person name="Morin E."/>
            <person name="Drula E."/>
            <person name="Courty P.E."/>
            <person name="Chicoki N."/>
            <person name="Fauchery L."/>
            <person name="Kohler A."/>
            <person name="Kuo A."/>
            <person name="Labutti K."/>
            <person name="Pangilinan J."/>
            <person name="Lipzen A."/>
            <person name="Riley R."/>
            <person name="Andreopoulos W."/>
            <person name="He G."/>
            <person name="Johnson J."/>
            <person name="Barry K.W."/>
            <person name="Grigoriev I.V."/>
            <person name="Nagy L."/>
            <person name="Hibbett D."/>
            <person name="Henrissat B."/>
            <person name="Matheny P.B."/>
            <person name="Labbe J."/>
            <person name="Martin F."/>
        </authorList>
    </citation>
    <scope>NUCLEOTIDE SEQUENCE</scope>
    <source>
        <strain evidence="1">EC-137</strain>
    </source>
</reference>
<sequence>MADQPHPSSIDDLTCTRSFDHRANLCELMGGHSYARHSELSTTRPANATPEGPNYIPLRPSGPDSIRAFSQSLLGQTFGEPDVQYLLKKVACRARDAHWYPQVVFLHSRHWNFRPIVVPQTLFKELSHDQESLGRSMWFHNMSGGVGVALSNVPPNACNTLYRFTVKMLE</sequence>
<proteinExistence type="predicted"/>
<evidence type="ECO:0000313" key="2">
    <source>
        <dbReference type="Proteomes" id="UP000814128"/>
    </source>
</evidence>
<dbReference type="Proteomes" id="UP000814128">
    <property type="component" value="Unassembled WGS sequence"/>
</dbReference>
<evidence type="ECO:0000313" key="1">
    <source>
        <dbReference type="EMBL" id="KAI0032268.1"/>
    </source>
</evidence>
<name>A0ACB8QL03_9AGAM</name>
<keyword evidence="2" id="KW-1185">Reference proteome</keyword>
<accession>A0ACB8QL03</accession>
<gene>
    <name evidence="1" type="ORF">K488DRAFT_70757</name>
</gene>
<reference evidence="1" key="2">
    <citation type="journal article" date="2022" name="New Phytol.">
        <title>Evolutionary transition to the ectomycorrhizal habit in the genomes of a hyperdiverse lineage of mushroom-forming fungi.</title>
        <authorList>
            <person name="Looney B."/>
            <person name="Miyauchi S."/>
            <person name="Morin E."/>
            <person name="Drula E."/>
            <person name="Courty P.E."/>
            <person name="Kohler A."/>
            <person name="Kuo A."/>
            <person name="LaButti K."/>
            <person name="Pangilinan J."/>
            <person name="Lipzen A."/>
            <person name="Riley R."/>
            <person name="Andreopoulos W."/>
            <person name="He G."/>
            <person name="Johnson J."/>
            <person name="Nolan M."/>
            <person name="Tritt A."/>
            <person name="Barry K.W."/>
            <person name="Grigoriev I.V."/>
            <person name="Nagy L.G."/>
            <person name="Hibbett D."/>
            <person name="Henrissat B."/>
            <person name="Matheny P.B."/>
            <person name="Labbe J."/>
            <person name="Martin F.M."/>
        </authorList>
    </citation>
    <scope>NUCLEOTIDE SEQUENCE</scope>
    <source>
        <strain evidence="1">EC-137</strain>
    </source>
</reference>
<comment type="caution">
    <text evidence="1">The sequence shown here is derived from an EMBL/GenBank/DDBJ whole genome shotgun (WGS) entry which is preliminary data.</text>
</comment>
<dbReference type="EMBL" id="MU273551">
    <property type="protein sequence ID" value="KAI0032268.1"/>
    <property type="molecule type" value="Genomic_DNA"/>
</dbReference>